<dbReference type="Gene3D" id="3.30.200.20">
    <property type="entry name" value="Phosphorylase Kinase, domain 1"/>
    <property type="match status" value="1"/>
</dbReference>
<comment type="similarity">
    <text evidence="1 2">Belongs to the fructosamine kinase family.</text>
</comment>
<keyword evidence="2" id="KW-0808">Transferase</keyword>
<dbReference type="Proteomes" id="UP000192472">
    <property type="component" value="Unassembled WGS sequence"/>
</dbReference>
<dbReference type="Gene3D" id="3.90.1200.10">
    <property type="match status" value="1"/>
</dbReference>
<evidence type="ECO:0000256" key="2">
    <source>
        <dbReference type="PIRNR" id="PIRNR006221"/>
    </source>
</evidence>
<evidence type="ECO:0000256" key="1">
    <source>
        <dbReference type="ARBA" id="ARBA00009460"/>
    </source>
</evidence>
<proteinExistence type="inferred from homology"/>
<dbReference type="SUPFAM" id="SSF56112">
    <property type="entry name" value="Protein kinase-like (PK-like)"/>
    <property type="match status" value="1"/>
</dbReference>
<evidence type="ECO:0000313" key="3">
    <source>
        <dbReference type="EMBL" id="SMD36414.1"/>
    </source>
</evidence>
<reference evidence="3 4" key="1">
    <citation type="submission" date="2017-04" db="EMBL/GenBank/DDBJ databases">
        <authorList>
            <person name="Afonso C.L."/>
            <person name="Miller P.J."/>
            <person name="Scott M.A."/>
            <person name="Spackman E."/>
            <person name="Goraichik I."/>
            <person name="Dimitrov K.M."/>
            <person name="Suarez D.L."/>
            <person name="Swayne D.E."/>
        </authorList>
    </citation>
    <scope>NUCLEOTIDE SEQUENCE [LARGE SCALE GENOMIC DNA]</scope>
    <source>
        <strain evidence="3 4">DSM 26133</strain>
    </source>
</reference>
<keyword evidence="4" id="KW-1185">Reference proteome</keyword>
<dbReference type="Pfam" id="PF03881">
    <property type="entry name" value="Fructosamin_kin"/>
    <property type="match status" value="1"/>
</dbReference>
<dbReference type="STRING" id="692418.SAMN04488029_2886"/>
<protein>
    <submittedName>
        <fullName evidence="3">Fructosamine-3-kinase</fullName>
    </submittedName>
</protein>
<organism evidence="3 4">
    <name type="scientific">Reichenbachiella faecimaris</name>
    <dbReference type="NCBI Taxonomy" id="692418"/>
    <lineage>
        <taxon>Bacteria</taxon>
        <taxon>Pseudomonadati</taxon>
        <taxon>Bacteroidota</taxon>
        <taxon>Cytophagia</taxon>
        <taxon>Cytophagales</taxon>
        <taxon>Reichenbachiellaceae</taxon>
        <taxon>Reichenbachiella</taxon>
    </lineage>
</organism>
<keyword evidence="2 3" id="KW-0418">Kinase</keyword>
<name>A0A1W2GIQ2_REIFA</name>
<dbReference type="PIRSF" id="PIRSF006221">
    <property type="entry name" value="Ketosamine-3-kinase"/>
    <property type="match status" value="1"/>
</dbReference>
<sequence>MKFLNEAVRQLFQTETDANTIKPIGGGCIHQAGVFQHNHQNYFIKWNSNASEMFEAETKGLVLLKNTNSIDVPEVIGQGAVGNIDYLCLEYIESRQTSPDFWESFGQGLAELHKHTANSFGLGHDNFIGSLRQINKKHLDWTDFFINERLIPQLKMARDKGFIDDQVNAKFDLLFKKLPHLIPNERPSLLHGDLWSGNFLVGDQGQPVIFDPAAYYGHREAEIAFTGLFGGFDDRFYENYETAYPLQPGYKERVGIFNLYPLLVHVNLFGLAYLSQVKQILAKL</sequence>
<dbReference type="EMBL" id="FWYF01000003">
    <property type="protein sequence ID" value="SMD36414.1"/>
    <property type="molecule type" value="Genomic_DNA"/>
</dbReference>
<dbReference type="RefSeq" id="WP_084373537.1">
    <property type="nucleotide sequence ID" value="NZ_FWYF01000003.1"/>
</dbReference>
<gene>
    <name evidence="3" type="ORF">SAMN04488029_2886</name>
</gene>
<accession>A0A1W2GIQ2</accession>
<dbReference type="InterPro" id="IPR016477">
    <property type="entry name" value="Fructo-/Ketosamine-3-kinase"/>
</dbReference>
<dbReference type="AlphaFoldDB" id="A0A1W2GIQ2"/>
<dbReference type="PANTHER" id="PTHR12149">
    <property type="entry name" value="FRUCTOSAMINE 3 KINASE-RELATED PROTEIN"/>
    <property type="match status" value="1"/>
</dbReference>
<dbReference type="PANTHER" id="PTHR12149:SF8">
    <property type="entry name" value="PROTEIN-RIBULOSAMINE 3-KINASE"/>
    <property type="match status" value="1"/>
</dbReference>
<dbReference type="GO" id="GO:0016301">
    <property type="term" value="F:kinase activity"/>
    <property type="evidence" value="ECO:0007669"/>
    <property type="project" value="UniProtKB-UniRule"/>
</dbReference>
<dbReference type="InterPro" id="IPR011009">
    <property type="entry name" value="Kinase-like_dom_sf"/>
</dbReference>
<evidence type="ECO:0000313" key="4">
    <source>
        <dbReference type="Proteomes" id="UP000192472"/>
    </source>
</evidence>
<dbReference type="OrthoDB" id="5291879at2"/>